<protein>
    <submittedName>
        <fullName evidence="2">Uncharacterized protein</fullName>
    </submittedName>
</protein>
<organism evidence="2 3">
    <name type="scientific">Actinoplanes siamensis</name>
    <dbReference type="NCBI Taxonomy" id="1223317"/>
    <lineage>
        <taxon>Bacteria</taxon>
        <taxon>Bacillati</taxon>
        <taxon>Actinomycetota</taxon>
        <taxon>Actinomycetes</taxon>
        <taxon>Micromonosporales</taxon>
        <taxon>Micromonosporaceae</taxon>
        <taxon>Actinoplanes</taxon>
    </lineage>
</organism>
<sequence>MLGAGEDHHDALEHLPQGFTPVPPDDARRKWPGAVRHGVSNIVVCVRVTGAGGHEDDGWLGHDDLPSDQTRGVVELVLPLRFPDPGL</sequence>
<dbReference type="EMBL" id="BOMW01000047">
    <property type="protein sequence ID" value="GIF07318.1"/>
    <property type="molecule type" value="Genomic_DNA"/>
</dbReference>
<proteinExistence type="predicted"/>
<dbReference type="AlphaFoldDB" id="A0A919NA39"/>
<reference evidence="2" key="1">
    <citation type="submission" date="2021-01" db="EMBL/GenBank/DDBJ databases">
        <title>Whole genome shotgun sequence of Actinoplanes siamensis NBRC 109076.</title>
        <authorList>
            <person name="Komaki H."/>
            <person name="Tamura T."/>
        </authorList>
    </citation>
    <scope>NUCLEOTIDE SEQUENCE</scope>
    <source>
        <strain evidence="2">NBRC 109076</strain>
    </source>
</reference>
<name>A0A919NA39_9ACTN</name>
<keyword evidence="3" id="KW-1185">Reference proteome</keyword>
<dbReference type="Proteomes" id="UP000629619">
    <property type="component" value="Unassembled WGS sequence"/>
</dbReference>
<gene>
    <name evidence="2" type="ORF">Asi03nite_48560</name>
</gene>
<evidence type="ECO:0000313" key="3">
    <source>
        <dbReference type="Proteomes" id="UP000629619"/>
    </source>
</evidence>
<evidence type="ECO:0000256" key="1">
    <source>
        <dbReference type="SAM" id="MobiDB-lite"/>
    </source>
</evidence>
<evidence type="ECO:0000313" key="2">
    <source>
        <dbReference type="EMBL" id="GIF07318.1"/>
    </source>
</evidence>
<feature type="compositionally biased region" description="Basic and acidic residues" evidence="1">
    <location>
        <begin position="1"/>
        <end position="13"/>
    </location>
</feature>
<accession>A0A919NA39</accession>
<feature type="region of interest" description="Disordered" evidence="1">
    <location>
        <begin position="1"/>
        <end position="29"/>
    </location>
</feature>
<comment type="caution">
    <text evidence="2">The sequence shown here is derived from an EMBL/GenBank/DDBJ whole genome shotgun (WGS) entry which is preliminary data.</text>
</comment>